<dbReference type="AlphaFoldDB" id="A0AAJ0FP82"/>
<dbReference type="PANTHER" id="PTHR15696">
    <property type="entry name" value="SMG-7 SUPPRESSOR WITH MORPHOLOGICAL EFFECT ON GENITALIA PROTEIN 7"/>
    <property type="match status" value="1"/>
</dbReference>
<evidence type="ECO:0000256" key="1">
    <source>
        <dbReference type="RuleBase" id="RU369098"/>
    </source>
</evidence>
<dbReference type="Gene3D" id="1.25.40.10">
    <property type="entry name" value="Tetratricopeptide repeat domain"/>
    <property type="match status" value="1"/>
</dbReference>
<feature type="region of interest" description="Disordered" evidence="2">
    <location>
        <begin position="666"/>
        <end position="687"/>
    </location>
</feature>
<evidence type="ECO:0000313" key="5">
    <source>
        <dbReference type="EMBL" id="KAK1769799.1"/>
    </source>
</evidence>
<comment type="subcellular location">
    <subcellularLocation>
        <location evidence="1">Nucleus</location>
    </subcellularLocation>
</comment>
<dbReference type="InterPro" id="IPR011990">
    <property type="entry name" value="TPR-like_helical_dom_sf"/>
</dbReference>
<feature type="domain" description="Telomerase activating protein Est1-like N-terminal" evidence="4">
    <location>
        <begin position="68"/>
        <end position="185"/>
    </location>
</feature>
<keyword evidence="1" id="KW-0539">Nucleus</keyword>
<dbReference type="Proteomes" id="UP001244011">
    <property type="component" value="Unassembled WGS sequence"/>
</dbReference>
<gene>
    <name evidence="5" type="ORF">QBC33DRAFT_512480</name>
</gene>
<keyword evidence="6" id="KW-1185">Reference proteome</keyword>
<evidence type="ECO:0000256" key="2">
    <source>
        <dbReference type="SAM" id="MobiDB-lite"/>
    </source>
</evidence>
<organism evidence="5 6">
    <name type="scientific">Phialemonium atrogriseum</name>
    <dbReference type="NCBI Taxonomy" id="1093897"/>
    <lineage>
        <taxon>Eukaryota</taxon>
        <taxon>Fungi</taxon>
        <taxon>Dikarya</taxon>
        <taxon>Ascomycota</taxon>
        <taxon>Pezizomycotina</taxon>
        <taxon>Sordariomycetes</taxon>
        <taxon>Sordariomycetidae</taxon>
        <taxon>Cephalothecales</taxon>
        <taxon>Cephalothecaceae</taxon>
        <taxon>Phialemonium</taxon>
    </lineage>
</organism>
<sequence length="992" mass="108515">MVATASEAWAIAQRMRRAVLKVIDQIEKSGADGSGLDRLKDVDNLMASYRLACIETLWFDIQYAADEKVEVALWQTHIFLNSTYRKLLNKFTPQQVVLKRKVEKLYLGYLKVSQFFYKGYMQRLCARYIMPELQRIVQGAELDRMSIPEEDRIDPVAAGIRHPVISSCHLTLTYMGDLSRYRSLVRPHGRNFESSLTYYSLANDLMPDSGYGYHQMGLIFLEQKKHVEIVYHFYRALAAAKPHPNAKSNLDVEFRDLLRPATPRAHSPFDAFTAWFVRLHAYFHRGEDFTQRAELEEEVLHRFRMALKADDFGPTLLKMVLINICAYQVAEEKIKAEWTATGSRSCQFVLGFNVRTIHVIARVIRAELVDLINRQPEVANDEDGTRVADGSRDKFSTALGAGLPLLRVYMTWLCAYSADIVQFQAHLEPHVGDMYKTLSQALSGLFELLDDSTNVGTTAPYLLPEDIQTLGLKCLDDPGLPAACRLCIDPFKRTQKPRAEELGRLNIKPDDVSFTRALDIVACAMALAEDAVFPFAMSQVNKGSRELTQVIFLEEGKTGTIGGGHMGVSDPGDPEPAIGDLATMLSKLQASPITAGMESVPRGTSIDAGEERAVSGTRSKTAAAVHTAQHLPGSAQDAASSLPQMATDTEYAMDSQLYGIVNDFLAPPESHSQEGSRGKDETSYGMHSETAKEVFGSMAAAVSPGPGSGTKKSFPSLPWGYFYTPTPQKSGPPEGASQHAWDDAPPLRRGKSTAHGVTIQGFEGLEDPFTLAKERYTSMASASGEQRAAPEQAAHHGLGTQGLIFKDGSRQSLAGAGSSSAWNSGAGWNYQGTHMPGQFSLAGQPRPASVQALRHMHDAMAPVGAPFSSLTFSATTSSLPPVNSPWGLPQNPHGNANQSNGFAASDMPQYGPHAGLYSQSSNATQSSGYPNGHGYNAPAPYGHGQFPGQNDPDCLKHFAKGAALGDSVAESEARDWRTLYSALEEDYNKLKR</sequence>
<evidence type="ECO:0000259" key="4">
    <source>
        <dbReference type="Pfam" id="PF10374"/>
    </source>
</evidence>
<feature type="compositionally biased region" description="Basic and acidic residues" evidence="2">
    <location>
        <begin position="671"/>
        <end position="682"/>
    </location>
</feature>
<dbReference type="RefSeq" id="XP_060286012.1">
    <property type="nucleotide sequence ID" value="XM_060425911.1"/>
</dbReference>
<dbReference type="InterPro" id="IPR018834">
    <property type="entry name" value="DNA/RNA-bd_Est1-type"/>
</dbReference>
<comment type="caution">
    <text evidence="5">The sequence shown here is derived from an EMBL/GenBank/DDBJ whole genome shotgun (WGS) entry which is preliminary data.</text>
</comment>
<accession>A0AAJ0FP82</accession>
<feature type="region of interest" description="Disordered" evidence="2">
    <location>
        <begin position="724"/>
        <end position="752"/>
    </location>
</feature>
<evidence type="ECO:0000313" key="6">
    <source>
        <dbReference type="Proteomes" id="UP001244011"/>
    </source>
</evidence>
<feature type="domain" description="DNA/RNA-binding" evidence="3">
    <location>
        <begin position="195"/>
        <end position="476"/>
    </location>
</feature>
<dbReference type="InterPro" id="IPR019458">
    <property type="entry name" value="Est1-like_N"/>
</dbReference>
<dbReference type="PANTHER" id="PTHR15696:SF36">
    <property type="entry name" value="NONSENSE-MEDIATED MRNA DECAY FACTOR"/>
    <property type="match status" value="1"/>
</dbReference>
<comment type="function">
    <text evidence="1">Plays a role in nonsense-mediated mRNA decay.</text>
</comment>
<dbReference type="Pfam" id="PF10374">
    <property type="entry name" value="EST1"/>
    <property type="match status" value="1"/>
</dbReference>
<evidence type="ECO:0000259" key="3">
    <source>
        <dbReference type="Pfam" id="PF10373"/>
    </source>
</evidence>
<reference evidence="5" key="1">
    <citation type="submission" date="2023-06" db="EMBL/GenBank/DDBJ databases">
        <title>Genome-scale phylogeny and comparative genomics of the fungal order Sordariales.</title>
        <authorList>
            <consortium name="Lawrence Berkeley National Laboratory"/>
            <person name="Hensen N."/>
            <person name="Bonometti L."/>
            <person name="Westerberg I."/>
            <person name="Brannstrom I.O."/>
            <person name="Guillou S."/>
            <person name="Cros-Aarteil S."/>
            <person name="Calhoun S."/>
            <person name="Haridas S."/>
            <person name="Kuo A."/>
            <person name="Mondo S."/>
            <person name="Pangilinan J."/>
            <person name="Riley R."/>
            <person name="Labutti K."/>
            <person name="Andreopoulos B."/>
            <person name="Lipzen A."/>
            <person name="Chen C."/>
            <person name="Yanf M."/>
            <person name="Daum C."/>
            <person name="Ng V."/>
            <person name="Clum A."/>
            <person name="Steindorff A."/>
            <person name="Ohm R."/>
            <person name="Martin F."/>
            <person name="Silar P."/>
            <person name="Natvig D."/>
            <person name="Lalanne C."/>
            <person name="Gautier V."/>
            <person name="Ament-Velasquez S.L."/>
            <person name="Kruys A."/>
            <person name="Hutchinson M.I."/>
            <person name="Powell A.J."/>
            <person name="Barry K."/>
            <person name="Miller A.N."/>
            <person name="Grigoriev I.V."/>
            <person name="Debuchy R."/>
            <person name="Gladieux P."/>
            <person name="Thoren M.H."/>
            <person name="Johannesson H."/>
        </authorList>
    </citation>
    <scope>NUCLEOTIDE SEQUENCE</scope>
    <source>
        <strain evidence="5">8032-3</strain>
    </source>
</reference>
<proteinExistence type="predicted"/>
<dbReference type="EMBL" id="MU839001">
    <property type="protein sequence ID" value="KAK1769799.1"/>
    <property type="molecule type" value="Genomic_DNA"/>
</dbReference>
<name>A0AAJ0FP82_9PEZI</name>
<dbReference type="SUPFAM" id="SSF48452">
    <property type="entry name" value="TPR-like"/>
    <property type="match status" value="1"/>
</dbReference>
<dbReference type="InterPro" id="IPR045153">
    <property type="entry name" value="Est1/Ebs1-like"/>
</dbReference>
<dbReference type="GeneID" id="85309098"/>
<dbReference type="Pfam" id="PF10373">
    <property type="entry name" value="EST1_DNA_bind"/>
    <property type="match status" value="1"/>
</dbReference>
<dbReference type="GO" id="GO:0005634">
    <property type="term" value="C:nucleus"/>
    <property type="evidence" value="ECO:0007669"/>
    <property type="project" value="UniProtKB-SubCell"/>
</dbReference>
<dbReference type="GO" id="GO:0000184">
    <property type="term" value="P:nuclear-transcribed mRNA catabolic process, nonsense-mediated decay"/>
    <property type="evidence" value="ECO:0007669"/>
    <property type="project" value="UniProtKB-KW"/>
</dbReference>
<protein>
    <recommendedName>
        <fullName evidence="1">Nonsense-mediated mRNA decay factor</fullName>
    </recommendedName>
</protein>
<keyword evidence="1" id="KW-0866">Nonsense-mediated mRNA decay</keyword>